<dbReference type="Gene3D" id="3.40.190.270">
    <property type="match status" value="1"/>
</dbReference>
<keyword evidence="2" id="KW-1185">Reference proteome</keyword>
<evidence type="ECO:0000313" key="1">
    <source>
        <dbReference type="EMBL" id="GAA1662540.1"/>
    </source>
</evidence>
<dbReference type="Proteomes" id="UP001500618">
    <property type="component" value="Unassembled WGS sequence"/>
</dbReference>
<dbReference type="EMBL" id="BAAANY010000003">
    <property type="protein sequence ID" value="GAA1662540.1"/>
    <property type="molecule type" value="Genomic_DNA"/>
</dbReference>
<comment type="caution">
    <text evidence="1">The sequence shown here is derived from an EMBL/GenBank/DDBJ whole genome shotgun (WGS) entry which is preliminary data.</text>
</comment>
<dbReference type="Gene3D" id="3.40.190.10">
    <property type="entry name" value="Periplasmic binding protein-like II"/>
    <property type="match status" value="1"/>
</dbReference>
<accession>A0ABP4RVC4</accession>
<organism evidence="1 2">
    <name type="scientific">Fodinicola feengrottensis</name>
    <dbReference type="NCBI Taxonomy" id="435914"/>
    <lineage>
        <taxon>Bacteria</taxon>
        <taxon>Bacillati</taxon>
        <taxon>Actinomycetota</taxon>
        <taxon>Actinomycetes</taxon>
        <taxon>Mycobacteriales</taxon>
        <taxon>Fodinicola</taxon>
    </lineage>
</organism>
<dbReference type="SUPFAM" id="SSF53850">
    <property type="entry name" value="Periplasmic binding protein-like II"/>
    <property type="match status" value="1"/>
</dbReference>
<name>A0ABP4RVC4_9ACTN</name>
<dbReference type="RefSeq" id="WP_344307560.1">
    <property type="nucleotide sequence ID" value="NZ_BAAANY010000003.1"/>
</dbReference>
<gene>
    <name evidence="1" type="ORF">GCM10009765_10010</name>
</gene>
<sequence>MSVRVPITIACWDYDRTQALADGRIRPEGVDLTYLALPVEETFFRMARYQEFDAAEMSLSSYVLSLSGNDSPFVAIPIFPSRAFRHNGIYVRAQSPLRELSELAGKTVGIPEYQVTAAVWIRGILAEFHQVPVESVRYRTGGLQQSGRVEKIQLSLPAGVDVEPVPADQTLTDLLLSGELDAIYSPRTPQSMLDGDISIRRLLADPRAAEEEYFTRTGIFPIMHVIVLRRDLYQSHRWLARSLFQAFVDAKHNVQQKLGETAANRYMLPWLYAAVEQTQSVMGRDFWPYGLKANDTTLRTFLRYSYEQGLAGRLFEPAELFAPESLQAYRI</sequence>
<proteinExistence type="predicted"/>
<protein>
    <submittedName>
        <fullName evidence="1">ABC transporter substrate-binding protein</fullName>
    </submittedName>
</protein>
<reference evidence="2" key="1">
    <citation type="journal article" date="2019" name="Int. J. Syst. Evol. Microbiol.">
        <title>The Global Catalogue of Microorganisms (GCM) 10K type strain sequencing project: providing services to taxonomists for standard genome sequencing and annotation.</title>
        <authorList>
            <consortium name="The Broad Institute Genomics Platform"/>
            <consortium name="The Broad Institute Genome Sequencing Center for Infectious Disease"/>
            <person name="Wu L."/>
            <person name="Ma J."/>
        </authorList>
    </citation>
    <scope>NUCLEOTIDE SEQUENCE [LARGE SCALE GENOMIC DNA]</scope>
    <source>
        <strain evidence="2">JCM 14718</strain>
    </source>
</reference>
<evidence type="ECO:0000313" key="2">
    <source>
        <dbReference type="Proteomes" id="UP001500618"/>
    </source>
</evidence>